<keyword evidence="3" id="KW-0378">Hydrolase</keyword>
<organism evidence="3 4">
    <name type="scientific">Klebsiella pneumoniae subsp. ozaenae</name>
    <dbReference type="NCBI Taxonomy" id="574"/>
    <lineage>
        <taxon>Bacteria</taxon>
        <taxon>Pseudomonadati</taxon>
        <taxon>Pseudomonadota</taxon>
        <taxon>Gammaproteobacteria</taxon>
        <taxon>Enterobacterales</taxon>
        <taxon>Enterobacteriaceae</taxon>
        <taxon>Klebsiella/Raoultella group</taxon>
        <taxon>Klebsiella</taxon>
        <taxon>Klebsiella pneumoniae complex</taxon>
    </lineage>
</organism>
<name>A0A377Z5B6_KLEPO</name>
<gene>
    <name evidence="3" type="primary">sbcC_2</name>
    <name evidence="3" type="ORF">NCTC10313_01760</name>
</gene>
<sequence length="162" mass="18289">MTLTDNQRRRDALEKEVAALKEEGLLILGQVKALTQQLQRDTEAAGRLAEEEQALTKAWQETCASLHITRDIAQEINDWMQEQERYEQQLYQLSQRLMLQSQINDQQALERQAEQQLAATRQGLESAPAGPGPEPAGRRDRSRLAARSRKRICPVAGATDPT</sequence>
<feature type="coiled-coil region" evidence="1">
    <location>
        <begin position="3"/>
        <end position="96"/>
    </location>
</feature>
<dbReference type="AlphaFoldDB" id="A0A377Z5B6"/>
<accession>A0A377Z5B6</accession>
<dbReference type="Proteomes" id="UP000254487">
    <property type="component" value="Unassembled WGS sequence"/>
</dbReference>
<evidence type="ECO:0000313" key="3">
    <source>
        <dbReference type="EMBL" id="STU59280.1"/>
    </source>
</evidence>
<keyword evidence="1" id="KW-0175">Coiled coil</keyword>
<feature type="region of interest" description="Disordered" evidence="2">
    <location>
        <begin position="115"/>
        <end position="162"/>
    </location>
</feature>
<proteinExistence type="predicted"/>
<evidence type="ECO:0000313" key="4">
    <source>
        <dbReference type="Proteomes" id="UP000254487"/>
    </source>
</evidence>
<evidence type="ECO:0000256" key="1">
    <source>
        <dbReference type="SAM" id="Coils"/>
    </source>
</evidence>
<dbReference type="GO" id="GO:0004527">
    <property type="term" value="F:exonuclease activity"/>
    <property type="evidence" value="ECO:0007669"/>
    <property type="project" value="UniProtKB-KW"/>
</dbReference>
<dbReference type="EMBL" id="UGLW01000003">
    <property type="protein sequence ID" value="STU59280.1"/>
    <property type="molecule type" value="Genomic_DNA"/>
</dbReference>
<keyword evidence="3" id="KW-0269">Exonuclease</keyword>
<protein>
    <submittedName>
        <fullName evidence="3">Exonuclease SbcC</fullName>
    </submittedName>
</protein>
<evidence type="ECO:0000256" key="2">
    <source>
        <dbReference type="SAM" id="MobiDB-lite"/>
    </source>
</evidence>
<reference evidence="3 4" key="1">
    <citation type="submission" date="2018-06" db="EMBL/GenBank/DDBJ databases">
        <authorList>
            <consortium name="Pathogen Informatics"/>
            <person name="Doyle S."/>
        </authorList>
    </citation>
    <scope>NUCLEOTIDE SEQUENCE [LARGE SCALE GENOMIC DNA]</scope>
    <source>
        <strain evidence="3 4">NCTC10313</strain>
    </source>
</reference>
<keyword evidence="3" id="KW-0540">Nuclease</keyword>